<reference evidence="4" key="1">
    <citation type="submission" date="2023-02" db="EMBL/GenBank/DDBJ databases">
        <title>Gut commensal Christensenella minuta modulates host metabolism via a new class of secondary bile acids.</title>
        <authorList>
            <person name="Liu C."/>
        </authorList>
    </citation>
    <scope>NUCLEOTIDE SEQUENCE</scope>
    <source>
        <strain evidence="4">CA70</strain>
    </source>
</reference>
<dbReference type="SUPFAM" id="SSF51445">
    <property type="entry name" value="(Trans)glycosidases"/>
    <property type="match status" value="1"/>
</dbReference>
<proteinExistence type="predicted"/>
<dbReference type="InterPro" id="IPR025275">
    <property type="entry name" value="DUF4015"/>
</dbReference>
<accession>A0AAU8A9D8</accession>
<dbReference type="Pfam" id="PF13200">
    <property type="entry name" value="DUF4015"/>
    <property type="match status" value="1"/>
</dbReference>
<keyword evidence="4" id="KW-0378">Hydrolase</keyword>
<evidence type="ECO:0000313" key="4">
    <source>
        <dbReference type="EMBL" id="XCC62464.1"/>
    </source>
</evidence>
<feature type="region of interest" description="Disordered" evidence="1">
    <location>
        <begin position="428"/>
        <end position="454"/>
    </location>
</feature>
<feature type="region of interest" description="Disordered" evidence="1">
    <location>
        <begin position="43"/>
        <end position="79"/>
    </location>
</feature>
<evidence type="ECO:0000256" key="1">
    <source>
        <dbReference type="SAM" id="MobiDB-lite"/>
    </source>
</evidence>
<dbReference type="Gene3D" id="3.20.20.80">
    <property type="entry name" value="Glycosidases"/>
    <property type="match status" value="1"/>
</dbReference>
<feature type="domain" description="DUF4015" evidence="3">
    <location>
        <begin position="102"/>
        <end position="420"/>
    </location>
</feature>
<feature type="compositionally biased region" description="Polar residues" evidence="1">
    <location>
        <begin position="441"/>
        <end position="454"/>
    </location>
</feature>
<keyword evidence="2" id="KW-0472">Membrane</keyword>
<dbReference type="AlphaFoldDB" id="A0AAU8A9D8"/>
<sequence>MTRITERERRLHRRKRIAISTVAAVCVVACVFLAVGSLEQKQKVNGREPDDVSAEETVFVSASPQKTASPSPSASPTPKKLADMTAEEIWENDPRVPIEAKGIYVSDGSVSTEDKLDSLIALLKKTELNAMVINVKTDDGHVTYDMDIDMVQEIGAVQPYITDIGALIKKLKENGIYVIGRVVAFKDPFLAEARPEFSLKNSDGSIFRDKDGNAWVNPYDRELWDYLVGIGKQMAKDGFDEIQFDYIRFSTDHGMKQVDFGEEAQSVSKQEIVNEFVEYAYRALAPTGLFVSADVYGVIVLYESDGVLIGQDYAGMAKYLDYICPMDYPSHITDGAYDLTDPDTHPYELVAGLMSDSGRLLSEPNKQGHVAKVRPWLQGFTATWLDNYLEYGPEEFRAQIDAVYDGGAKEWIFWNAGSHYPEDAFLPSENEEEIKNGANRDGQNNRSAVSDTLP</sequence>
<evidence type="ECO:0000256" key="2">
    <source>
        <dbReference type="SAM" id="Phobius"/>
    </source>
</evidence>
<dbReference type="EMBL" id="CP117826">
    <property type="protein sequence ID" value="XCC62464.1"/>
    <property type="molecule type" value="Genomic_DNA"/>
</dbReference>
<evidence type="ECO:0000259" key="3">
    <source>
        <dbReference type="Pfam" id="PF13200"/>
    </source>
</evidence>
<dbReference type="RefSeq" id="WP_079547732.1">
    <property type="nucleotide sequence ID" value="NZ_CP117826.1"/>
</dbReference>
<dbReference type="InterPro" id="IPR017853">
    <property type="entry name" value="GH"/>
</dbReference>
<organism evidence="4">
    <name type="scientific">Christensenella massiliensis</name>
    <dbReference type="NCBI Taxonomy" id="1805714"/>
    <lineage>
        <taxon>Bacteria</taxon>
        <taxon>Bacillati</taxon>
        <taxon>Bacillota</taxon>
        <taxon>Clostridia</taxon>
        <taxon>Christensenellales</taxon>
        <taxon>Christensenellaceae</taxon>
        <taxon>Christensenella</taxon>
    </lineage>
</organism>
<feature type="compositionally biased region" description="Low complexity" evidence="1">
    <location>
        <begin position="61"/>
        <end position="79"/>
    </location>
</feature>
<feature type="transmembrane region" description="Helical" evidence="2">
    <location>
        <begin position="17"/>
        <end position="38"/>
    </location>
</feature>
<keyword evidence="2" id="KW-1133">Transmembrane helix</keyword>
<gene>
    <name evidence="4" type="ORF">PUP29_00595</name>
</gene>
<keyword evidence="2" id="KW-0812">Transmembrane</keyword>
<dbReference type="GO" id="GO:0016787">
    <property type="term" value="F:hydrolase activity"/>
    <property type="evidence" value="ECO:0007669"/>
    <property type="project" value="UniProtKB-KW"/>
</dbReference>
<protein>
    <submittedName>
        <fullName evidence="4">Glycoside hydrolase</fullName>
    </submittedName>
</protein>
<name>A0AAU8A9D8_9FIRM</name>